<organism evidence="1 2">
    <name type="scientific">Thalassiosira oceanica</name>
    <name type="common">Marine diatom</name>
    <dbReference type="NCBI Taxonomy" id="159749"/>
    <lineage>
        <taxon>Eukaryota</taxon>
        <taxon>Sar</taxon>
        <taxon>Stramenopiles</taxon>
        <taxon>Ochrophyta</taxon>
        <taxon>Bacillariophyta</taxon>
        <taxon>Coscinodiscophyceae</taxon>
        <taxon>Thalassiosirophycidae</taxon>
        <taxon>Thalassiosirales</taxon>
        <taxon>Thalassiosiraceae</taxon>
        <taxon>Thalassiosira</taxon>
    </lineage>
</organism>
<gene>
    <name evidence="1" type="ORF">THAOC_00029</name>
</gene>
<dbReference type="eggNOG" id="ENOG502SE0Q">
    <property type="taxonomic scope" value="Eukaryota"/>
</dbReference>
<dbReference type="EMBL" id="AGNL01000032">
    <property type="protein sequence ID" value="EJK78091.1"/>
    <property type="molecule type" value="Genomic_DNA"/>
</dbReference>
<dbReference type="Proteomes" id="UP000266841">
    <property type="component" value="Unassembled WGS sequence"/>
</dbReference>
<dbReference type="AlphaFoldDB" id="K0TPN1"/>
<comment type="caution">
    <text evidence="1">The sequence shown here is derived from an EMBL/GenBank/DDBJ whole genome shotgun (WGS) entry which is preliminary data.</text>
</comment>
<dbReference type="InterPro" id="IPR019656">
    <property type="entry name" value="Uncharacterised_Ycf34"/>
</dbReference>
<proteinExistence type="predicted"/>
<evidence type="ECO:0000313" key="2">
    <source>
        <dbReference type="Proteomes" id="UP000266841"/>
    </source>
</evidence>
<accession>K0TPN1</accession>
<sequence length="250" mass="26982">MAVGVSENTRRIQADLVGAAHRDALADIQALSRSKIDWGTGALLGCSFLVSEVSDRDTMSIQGGGAFVLAASLLLSATEGVVGFVASASTTPGPALQTTATAHNNRRPKQSTTTTLSCICINCARVTNCQAYHFVEQQHSQPHINKDPSWEPRDGSPTIQVHIRPNDSSQNALRQMWSEHEEQTRQAEELAGSVGSSVDPLFGEAQYDLSGATSYEYDVIECADYVEETGAWVRNMPDEIKLANPDFVPT</sequence>
<protein>
    <submittedName>
        <fullName evidence="1">Uncharacterized protein</fullName>
    </submittedName>
</protein>
<keyword evidence="2" id="KW-1185">Reference proteome</keyword>
<reference evidence="1 2" key="1">
    <citation type="journal article" date="2012" name="Genome Biol.">
        <title>Genome and low-iron response of an oceanic diatom adapted to chronic iron limitation.</title>
        <authorList>
            <person name="Lommer M."/>
            <person name="Specht M."/>
            <person name="Roy A.S."/>
            <person name="Kraemer L."/>
            <person name="Andreson R."/>
            <person name="Gutowska M.A."/>
            <person name="Wolf J."/>
            <person name="Bergner S.V."/>
            <person name="Schilhabel M.B."/>
            <person name="Klostermeier U.C."/>
            <person name="Beiko R.G."/>
            <person name="Rosenstiel P."/>
            <person name="Hippler M."/>
            <person name="Laroche J."/>
        </authorList>
    </citation>
    <scope>NUCLEOTIDE SEQUENCE [LARGE SCALE GENOMIC DNA]</scope>
    <source>
        <strain evidence="1 2">CCMP1005</strain>
    </source>
</reference>
<evidence type="ECO:0000313" key="1">
    <source>
        <dbReference type="EMBL" id="EJK78091.1"/>
    </source>
</evidence>
<dbReference type="OrthoDB" id="197870at2759"/>
<dbReference type="Pfam" id="PF10718">
    <property type="entry name" value="Ycf34"/>
    <property type="match status" value="1"/>
</dbReference>
<name>K0TPN1_THAOC</name>